<evidence type="ECO:0000313" key="4">
    <source>
        <dbReference type="EMBL" id="KIW95016.1"/>
    </source>
</evidence>
<dbReference type="PANTHER" id="PTHR47785">
    <property type="entry name" value="ZN(II)2CYS6 TRANSCRIPTION FACTOR (EUROFUNG)-RELATED-RELATED"/>
    <property type="match status" value="1"/>
</dbReference>
<dbReference type="RefSeq" id="XP_016621685.1">
    <property type="nucleotide sequence ID" value="XM_016762738.1"/>
</dbReference>
<dbReference type="CDD" id="cd12148">
    <property type="entry name" value="fungal_TF_MHR"/>
    <property type="match status" value="1"/>
</dbReference>
<accession>A0A0D2EYI9</accession>
<dbReference type="GO" id="GO:0008270">
    <property type="term" value="F:zinc ion binding"/>
    <property type="evidence" value="ECO:0007669"/>
    <property type="project" value="InterPro"/>
</dbReference>
<feature type="domain" description="Xylanolytic transcriptional activator regulatory" evidence="3">
    <location>
        <begin position="202"/>
        <end position="362"/>
    </location>
</feature>
<dbReference type="EMBL" id="KN846985">
    <property type="protein sequence ID" value="KIW95016.1"/>
    <property type="molecule type" value="Genomic_DNA"/>
</dbReference>
<sequence>MCRDRGLDCVYQDGTSPKYAQEVSNIDLYECYKMLSSDRIDRGEHPDAQLRRLDMIEDVLRQHSIVIDSFRRSPPQPSRTSSSTPTFGYEDMPYENTGQAQQQDASVAGSSSATNDVVDNPAGHLNDQVPPLTIPLGHQTSTSSLLTLPQMRTLVGDFPEEFLFLVEENRPQSLWLQHSDSAQGEIEQDFLQIDRSSADTCLQRYLTVVHPYRPLFDQEDLMSLYEKVMNQSLRDDPESALFLSIFALGATVLDPVDPTTVRYAGDGLIKKALRILFPSWTMTFSGDIVLSQALVLCALYFCYVVEPLMAWRLVHMASTSVQQILPRRKDHLSKNTNEGVIRVSWACFLIECDILAEFHQPRSGIEPLVDRMPFPTYSSVTASESLYSLADISARSLLNRIHHTVYFTDSLSLYAGRSQSSCRILSSDPDASLLRVCEELDRQLETWYESLPDAIKPDLLGRPRGSDQACVLRLRYWSAKHNIYRPFVVYVTSRAAEEEGSVPAAALERCRLCLSACRIFLLTAGYVLSERTPYTFSTAQCGLGYALIIALAAQNPALADSVEDVSELLDTAIGLLKPWALPGSSIQCGLEIVNSIHRKQRLRSRRDR</sequence>
<reference evidence="4" key="1">
    <citation type="submission" date="2015-01" db="EMBL/GenBank/DDBJ databases">
        <title>The Genome Sequence of Cladophialophora bantiana CBS 173.52.</title>
        <authorList>
            <consortium name="The Broad Institute Genomics Platform"/>
            <person name="Cuomo C."/>
            <person name="de Hoog S."/>
            <person name="Gorbushina A."/>
            <person name="Stielow B."/>
            <person name="Teixiera M."/>
            <person name="Abouelleil A."/>
            <person name="Chapman S.B."/>
            <person name="Priest M."/>
            <person name="Young S.K."/>
            <person name="Wortman J."/>
            <person name="Nusbaum C."/>
            <person name="Birren B."/>
        </authorList>
    </citation>
    <scope>NUCLEOTIDE SEQUENCE [LARGE SCALE GENOMIC DNA]</scope>
    <source>
        <strain evidence="4">CBS 173.52</strain>
    </source>
</reference>
<evidence type="ECO:0000313" key="5">
    <source>
        <dbReference type="Proteomes" id="UP000053789"/>
    </source>
</evidence>
<organism evidence="4 5">
    <name type="scientific">Cladophialophora bantiana (strain ATCC 10958 / CBS 173.52 / CDC B-1940 / NIH 8579)</name>
    <name type="common">Xylohypha bantiana</name>
    <dbReference type="NCBI Taxonomy" id="1442370"/>
    <lineage>
        <taxon>Eukaryota</taxon>
        <taxon>Fungi</taxon>
        <taxon>Dikarya</taxon>
        <taxon>Ascomycota</taxon>
        <taxon>Pezizomycotina</taxon>
        <taxon>Eurotiomycetes</taxon>
        <taxon>Chaetothyriomycetidae</taxon>
        <taxon>Chaetothyriales</taxon>
        <taxon>Herpotrichiellaceae</taxon>
        <taxon>Cladophialophora</taxon>
    </lineage>
</organism>
<feature type="compositionally biased region" description="Polar residues" evidence="2">
    <location>
        <begin position="96"/>
        <end position="117"/>
    </location>
</feature>
<gene>
    <name evidence="4" type="ORF">Z519_04996</name>
</gene>
<keyword evidence="1" id="KW-0539">Nucleus</keyword>
<name>A0A0D2EYI9_CLAB1</name>
<keyword evidence="5" id="KW-1185">Reference proteome</keyword>
<evidence type="ECO:0000259" key="3">
    <source>
        <dbReference type="Pfam" id="PF04082"/>
    </source>
</evidence>
<dbReference type="GO" id="GO:0003677">
    <property type="term" value="F:DNA binding"/>
    <property type="evidence" value="ECO:0007669"/>
    <property type="project" value="InterPro"/>
</dbReference>
<dbReference type="AlphaFoldDB" id="A0A0D2EYI9"/>
<dbReference type="HOGENOM" id="CLU_004835_3_0_1"/>
<protein>
    <recommendedName>
        <fullName evidence="3">Xylanolytic transcriptional activator regulatory domain-containing protein</fullName>
    </recommendedName>
</protein>
<feature type="compositionally biased region" description="Low complexity" evidence="2">
    <location>
        <begin position="78"/>
        <end position="87"/>
    </location>
</feature>
<dbReference type="Proteomes" id="UP000053789">
    <property type="component" value="Unassembled WGS sequence"/>
</dbReference>
<proteinExistence type="predicted"/>
<evidence type="ECO:0000256" key="1">
    <source>
        <dbReference type="ARBA" id="ARBA00023242"/>
    </source>
</evidence>
<dbReference type="InterPro" id="IPR007219">
    <property type="entry name" value="XnlR_reg_dom"/>
</dbReference>
<dbReference type="InterPro" id="IPR053181">
    <property type="entry name" value="EcdB-like_regulator"/>
</dbReference>
<dbReference type="GO" id="GO:0006351">
    <property type="term" value="P:DNA-templated transcription"/>
    <property type="evidence" value="ECO:0007669"/>
    <property type="project" value="InterPro"/>
</dbReference>
<feature type="region of interest" description="Disordered" evidence="2">
    <location>
        <begin position="67"/>
        <end position="128"/>
    </location>
</feature>
<evidence type="ECO:0000256" key="2">
    <source>
        <dbReference type="SAM" id="MobiDB-lite"/>
    </source>
</evidence>
<dbReference type="Pfam" id="PF04082">
    <property type="entry name" value="Fungal_trans"/>
    <property type="match status" value="1"/>
</dbReference>
<dbReference type="VEuPathDB" id="FungiDB:Z519_04996"/>
<dbReference type="OrthoDB" id="4685598at2759"/>
<dbReference type="GeneID" id="27697924"/>